<dbReference type="Gene3D" id="6.10.250.1930">
    <property type="match status" value="1"/>
</dbReference>
<dbReference type="Gene3D" id="3.20.20.70">
    <property type="entry name" value="Aldolase class I"/>
    <property type="match status" value="2"/>
</dbReference>
<evidence type="ECO:0000256" key="5">
    <source>
        <dbReference type="ARBA" id="ARBA00022857"/>
    </source>
</evidence>
<dbReference type="InterPro" id="IPR032088">
    <property type="entry name" value="SAT"/>
</dbReference>
<feature type="domain" description="Carrier" evidence="7">
    <location>
        <begin position="2174"/>
        <end position="2250"/>
    </location>
</feature>
<dbReference type="InterPro" id="IPR040883">
    <property type="entry name" value="FAS_meander"/>
</dbReference>
<dbReference type="Gene3D" id="3.10.129.10">
    <property type="entry name" value="Hotdog Thioesterase"/>
    <property type="match status" value="1"/>
</dbReference>
<dbReference type="SUPFAM" id="SSF52151">
    <property type="entry name" value="FabD/lysophospholipase-like"/>
    <property type="match status" value="2"/>
</dbReference>
<keyword evidence="6" id="KW-0560">Oxidoreductase</keyword>
<dbReference type="InterPro" id="IPR001227">
    <property type="entry name" value="Ac_transferase_dom_sf"/>
</dbReference>
<feature type="domain" description="Ketosynthase family 3 (KS3)" evidence="8">
    <location>
        <begin position="3041"/>
        <end position="3571"/>
    </location>
</feature>
<dbReference type="InterPro" id="IPR002539">
    <property type="entry name" value="MaoC-like_dom"/>
</dbReference>
<dbReference type="OrthoDB" id="4251012at2759"/>
<dbReference type="FunFam" id="3.90.25.70:FF:000001">
    <property type="entry name" value="Fatty acid synthase subunit alpha"/>
    <property type="match status" value="1"/>
</dbReference>
<proteinExistence type="predicted"/>
<dbReference type="PRINTS" id="PR01483">
    <property type="entry name" value="FASYNTHASE"/>
</dbReference>
<evidence type="ECO:0000256" key="4">
    <source>
        <dbReference type="ARBA" id="ARBA00022801"/>
    </source>
</evidence>
<dbReference type="Gene3D" id="3.40.366.10">
    <property type="entry name" value="Malonyl-Coenzyme A Acyl Carrier Protein, domain 2"/>
    <property type="match status" value="3"/>
</dbReference>
<dbReference type="Pfam" id="PF18314">
    <property type="entry name" value="FAS_I_H"/>
    <property type="match status" value="1"/>
</dbReference>
<dbReference type="RefSeq" id="XP_040743158.1">
    <property type="nucleotide sequence ID" value="XM_040891076.1"/>
</dbReference>
<dbReference type="InterPro" id="IPR041099">
    <property type="entry name" value="FAS1_N"/>
</dbReference>
<evidence type="ECO:0000313" key="10">
    <source>
        <dbReference type="Proteomes" id="UP000193922"/>
    </source>
</evidence>
<dbReference type="SUPFAM" id="SSF51412">
    <property type="entry name" value="Inosine monophosphate dehydrogenase (IMPDH)"/>
    <property type="match status" value="1"/>
</dbReference>
<dbReference type="CDD" id="cd00828">
    <property type="entry name" value="elong_cond_enzymes"/>
    <property type="match status" value="1"/>
</dbReference>
<dbReference type="Gene3D" id="3.90.25.70">
    <property type="match status" value="1"/>
</dbReference>
<dbReference type="InterPro" id="IPR036291">
    <property type="entry name" value="NAD(P)-bd_dom_sf"/>
</dbReference>
<dbReference type="Gene3D" id="3.40.50.720">
    <property type="entry name" value="NAD(P)-binding Rossmann-like Domain"/>
    <property type="match status" value="2"/>
</dbReference>
<dbReference type="GO" id="GO:0019171">
    <property type="term" value="F:(3R)-hydroxyacyl-[acyl-carrier-protein] dehydratase activity"/>
    <property type="evidence" value="ECO:0007669"/>
    <property type="project" value="InterPro"/>
</dbReference>
<evidence type="ECO:0000259" key="8">
    <source>
        <dbReference type="PROSITE" id="PS52004"/>
    </source>
</evidence>
<dbReference type="InterPro" id="IPR013785">
    <property type="entry name" value="Aldolase_TIM"/>
</dbReference>
<keyword evidence="2" id="KW-0597">Phosphoprotein</keyword>
<dbReference type="InterPro" id="IPR016039">
    <property type="entry name" value="Thiolase-like"/>
</dbReference>
<dbReference type="GO" id="GO:0016787">
    <property type="term" value="F:hydrolase activity"/>
    <property type="evidence" value="ECO:0007669"/>
    <property type="project" value="UniProtKB-KW"/>
</dbReference>
<dbReference type="Gene3D" id="1.20.930.70">
    <property type="match status" value="1"/>
</dbReference>
<dbReference type="InterPro" id="IPR016035">
    <property type="entry name" value="Acyl_Trfase/lysoPLipase"/>
</dbReference>
<protein>
    <submittedName>
        <fullName evidence="9">Uncharacterized protein</fullName>
    </submittedName>
</protein>
<dbReference type="Gene3D" id="3.40.47.10">
    <property type="match status" value="1"/>
</dbReference>
<sequence length="3654" mass="405242">MALLELKTRGCVCATIDVPAEVKIHLDSVANEFTERHSQQQSAPPTPIELVAQFLEFCATRIPEPPATALLAAFTEQFLGGKDVHVAVADLGLSAEQSHAIIRAYHAAAPAYPPVTRPALFSDPKIKLLAIFGGQIATKAYMDEAQQVFDMYRPIVYCFVQEMSGFLASASSDPEFSRWYKYGLDPLSWLTRPETMPGIQYMLSSPVSIPMVGLIQMMQLLVAYKTLRMTPGEFAKSFSAAAGHSQGISTAAVMAASQTDGQYSKNCMSVLGLLVLCATYADLYVPSLPIGKRLVQDAIDHENSKPTQMVSVGKLTKCKLSQLINDFNLTVCTPKDKVYLSLQNTATSHVVSGQIPSIVRFVRMLRAQCASSHTDQSQVPFAKRKPVADISYLAIDSPYHCQILESITDIQYAYAEKAGWLLTAQDLQIPVRAGDDGHDICCEQNLTKYLLKSMCVLPVNWATATAHPGTTHIIDFGPGGLRGFGSMTSTNTEGNGIPVICFGALTKGSSYLGVKSDMYQPALKSFSLRSWVSEFSPTLIRTAYDGRLHISTRMSRLLGKPPIMVAGMTPTSANSQFVSAVINAGYHVELAGGGHINEESLVATIDQIINTITPGEAISLNCIYINPSQWQFQYQAVQMLRRRGYPIDSLCIGAGVPSLDVANEIIRAIRSAGLRFVAFKPSSAYTIRQVIAISKANPGFPVALQWTGGRAGGHHSLEDVHQPLLETYAEIRRHRNIVLIVGSGLGGVEDTFAFISGSWSNKFGYSKMPVDGVLLGSRMLVAKESLASPGAKQLIIDAKGTPDSEWHQSLKSSAGGVITIKSEFGESIHVIANRAALFIKELEDTVFSLPREKQLEKLRLDKDYIIRRLNSDMHRPWFGKKASGQPADIEEMTYAEVIDRLVELMYVHDHWIHQSYRNLVGEFLHRIEERFANCEQTQEIYTYSLLDDPQEIIVHIFSLFPQAKTQVLHVCDTQFLMHLFRRKGQKPVPFVPVLDGDLAYWCLKDSCWQSEDLDAVVDQDPQRVLILQGPVAVRYSQSADESVKDILDSIYDGHIQKLLHDQYGGDGRNVPVVESMIPCGQYQTSVPGVSTSKSDTEWVFTFTDTETLLPDRAEWLEHLAGPHPNWLRALITSPVLVVNSMLHENYIQRILQPRPSTTTKVGLRSGHPNSLEVFSASGESVIHISKDDHDTIYLGMHFVARNRKSTLETLFSYHPSTPFAPISQTMDGHDVRVKHFYAQLWFDNLSTELDTIHSFNITHDLVIDKYEVTKEDVLQFCQAVENTSSRCMGIDVDNGKIQAPMDFIGRACFEITCTAILPMSIRGDILQLVHLSNGFRILGDSKPIMVGDKLSCRAKITEITIEDTGKRVAVSGTVFRESKPIAGLSFAFFYRGTFEDFENTFRLVQEPYYKVDLKTDIDVAVLQSKEWFVMRDSISPDTLKSGAVLGFCLESRYQFKNRSTYSHVKTTGEVFMQLPHSRCRHIADVDFEWNTSCNNPVIDYLKRNGKEAGSPIYFETGGYSLIPGYAETHTEVMAPLSNKAYAEASGDYNPIHTSPYFADRANLPGTITHGMWTSANTRRFVEIYAADSHPERILSYDINFVNVVLPGDILKTELSHVGMKDGNMLVNIQTFNQNECKVLEGTSEVRQPPTCYVFTGQGSQHVGMGMDLYHRSKSARKVWDRAENHMLSTYGISLLHIANANPLDLTVRFDSTRGDIIRQNYMSMASRSQRHRYPSSIFPTVRADAQSFTFTSPNGLLHSTQFTQPILCVFEMAAIADMREQGVISSNACYAGHSFGEYSALASLPNIFSVEAVLDIAFYRGLLMQSSIERDSQDRSPYGMMAVNPRKIHPDFGADQLLKTVEMVYTTGNGLLEVVNFNVESKQYVVAGERRLLGTLSNVLDKLAIENYASLTDMDRKIRGVVYGALAGQSGSFKDNFDTCVSKGISTIPLDNIDIPFHSSVLLNSVNSYRNILLEKLPIEAVRCTSLCGKYIPNITGKPFRVSQSYFETSYQLTASTILLKELQSWNPEYAKKAGESRRLARTLLIELLAYQFALPVRWIETQDTVFTEIKVERYIEIGPTPILCGMARDTLRIKSGILGESSWNNEVDVLCYTEDHDEVYYNHRDPESQVDTSACLVEPETNVESTVETFTTPNIGPVADSSTARHLIPDMPITSLEVIHAIICHKLKRQLSEVSTAKSIKELSGGKSTLQNEILGDLQKEFGDDIPDKADDLPLAELADIVSSFSRKLGPHTQTVLGKMLASKLPGSYTVSRIRDILNQQYGLEVCRQDGVFLVAVTMEPKERLTSEKEASAWVDRVSKEYERKAGISYSLAGSAKSNGPGSPHTKIIINSAEFAESKTALNKLAKCQMTALANYLGVDLRDGQRYYEVSTYQSTSLQRQINDIVSELGEEFIGGIRGVFDRKKARVFDSYWNWVRQDTQDLLCKIERGSLEVISTEIEQQILDLANRATPSTINMLHNWLSGPVSTAIRAKQPKLIKMLLQICKSAIGKQPLYRNVLAQTSPHVTVSRVGNLKYKEILRLNQPSFKEYIQNMKVGVGDGVPAIYIKARVSSREQQLDWKQTNEYFNVLSSIVDYGITFTGKKALVTGCSQGSIGAEVIRGLLAGGAQIVATTSSYSQETILHFQHLFQNFGAKGSKLIVVPFNQGSVHDVSSLISFIYDKPTRGDALGWDLDYILPFAAISETGNDITNIDSRSELAHRVMLTNLLRLLGEVRSRKSRGGKNVGCTQVILPMSPNHGDFASTGLYSESKIALEVLFTRWYSESWSGQLAITGAAIGWVRGTGLMDGSNLVAYGVEKHGLRTFTTQEMALNIIGLMHPTFTSKAQHGPVWAELSGGFHLIPMLEKTTAAIRSELRFVSTRNSAIFAEHGLDIYSVSGPRGKIIYTEPRFKPKANSTIEFPHARSFEDLQQMHYLQGMLNLDKVVVIAGYGEVGPYGSSACRWEMEAYGELSLEGCIELAWIMGLIKRADGKNGYFGWVDAASENPIDDYDIKPKYEGYILEHTGIRLIEPEMTHGYDPKKKLAMRELHIEHDLEPFVTTAEEAADFKRQNGDSVDSWLNNDGSWSVRFLKGATLMVPKAINFDRHVAAQLPTGWSPEVYGIPKDIIDQVDPITCQAIVATVEALMRSGITDPYELYQYMHVSQVGSSVGSGIGGAWSMRRMYKDRLVDKEVQGDIVQESLINTVNAYLNMLLLSSSGAIKPTVGACGTAIVSIDVAVDTIRSGKAKVMLAGGCDDFSEEGSYEFGQMMATSNTLEEFARGRTPNEMSRPCTSTRSGFVESGGAGIVVLMSASAAIEMGVPVYGIVAMTSTATDKEGRSVPAPGQGILTTARERTLVAVDPTLDINYRRQQLDHQRETIGQWVHEKRSYVKKTFQDQALQEHLSLIDIEAKRLLKSAQDTWSMDIWRDSPYVSPLRASLATWGLTIDDIGVASFHGTSTKANDLNESRVLNRQLQHLGRGKGNVLPIVCQKWLTGHPKGAAAAWMLNGAVQSLRTGIIPGNRNADNIDAELEEFEHLLYPSRTICTSGIKACMLKSFGFGQVGGEIVVVHPDYILAVLSKDELDAYQEKVGARKVKAIRHHREIMSGFRPYVKVKTHPPYSPHQEVELYLDPLARATSDLPHSVAEYRINATQ</sequence>
<evidence type="ECO:0000256" key="3">
    <source>
        <dbReference type="ARBA" id="ARBA00022679"/>
    </source>
</evidence>
<dbReference type="Pfam" id="PF08354">
    <property type="entry name" value="Fas1-AflB-like_hel"/>
    <property type="match status" value="1"/>
</dbReference>
<dbReference type="SMART" id="SM00827">
    <property type="entry name" value="PKS_AT"/>
    <property type="match status" value="1"/>
</dbReference>
<keyword evidence="10" id="KW-1185">Reference proteome</keyword>
<dbReference type="Pfam" id="PF17828">
    <property type="entry name" value="FAS_N"/>
    <property type="match status" value="1"/>
</dbReference>
<dbReference type="Pfam" id="PF01575">
    <property type="entry name" value="MaoC_dehydratas"/>
    <property type="match status" value="1"/>
</dbReference>
<dbReference type="Gene3D" id="6.10.140.1400">
    <property type="match status" value="1"/>
</dbReference>
<evidence type="ECO:0000256" key="2">
    <source>
        <dbReference type="ARBA" id="ARBA00022553"/>
    </source>
</evidence>
<dbReference type="Pfam" id="PF13452">
    <property type="entry name" value="FAS1_DH_region"/>
    <property type="match status" value="1"/>
</dbReference>
<dbReference type="GO" id="GO:0006633">
    <property type="term" value="P:fatty acid biosynthetic process"/>
    <property type="evidence" value="ECO:0007669"/>
    <property type="project" value="InterPro"/>
</dbReference>
<dbReference type="InterPro" id="IPR039569">
    <property type="entry name" value="FAS1-like_DH_region"/>
</dbReference>
<evidence type="ECO:0000313" key="9">
    <source>
        <dbReference type="EMBL" id="ORX69470.1"/>
    </source>
</evidence>
<dbReference type="InterPro" id="IPR014031">
    <property type="entry name" value="Ketoacyl_synth_C"/>
</dbReference>
<dbReference type="Pfam" id="PF22235">
    <property type="entry name" value="FAS1_thioest_ins"/>
    <property type="match status" value="1"/>
</dbReference>
<dbReference type="PANTHER" id="PTHR10982:SF21">
    <property type="entry name" value="FATTY ACID SYNTHASE SUBUNIT BETA"/>
    <property type="match status" value="1"/>
</dbReference>
<dbReference type="GO" id="GO:0004318">
    <property type="term" value="F:enoyl-[acyl-carrier-protein] reductase (NADH) activity"/>
    <property type="evidence" value="ECO:0007669"/>
    <property type="project" value="InterPro"/>
</dbReference>
<dbReference type="SUPFAM" id="SSF53901">
    <property type="entry name" value="Thiolase-like"/>
    <property type="match status" value="2"/>
</dbReference>
<evidence type="ECO:0000259" key="7">
    <source>
        <dbReference type="PROSITE" id="PS50075"/>
    </source>
</evidence>
<comment type="caution">
    <text evidence="9">The sequence shown here is derived from an EMBL/GenBank/DDBJ whole genome shotgun (WGS) entry which is preliminary data.</text>
</comment>
<keyword evidence="3" id="KW-0808">Transferase</keyword>
<gene>
    <name evidence="9" type="ORF">DL89DRAFT_316851</name>
</gene>
<dbReference type="Gene3D" id="2.40.128.700">
    <property type="match status" value="1"/>
</dbReference>
<dbReference type="InterPro" id="IPR009081">
    <property type="entry name" value="PP-bd_ACP"/>
</dbReference>
<dbReference type="InterPro" id="IPR003965">
    <property type="entry name" value="Fatty_acid_synthase"/>
</dbReference>
<dbReference type="Gene3D" id="3.30.70.2490">
    <property type="match status" value="1"/>
</dbReference>
<dbReference type="InterPro" id="IPR041550">
    <property type="entry name" value="FASI_helical"/>
</dbReference>
<dbReference type="Proteomes" id="UP000193922">
    <property type="component" value="Unassembled WGS sequence"/>
</dbReference>
<evidence type="ECO:0000256" key="6">
    <source>
        <dbReference type="ARBA" id="ARBA00023002"/>
    </source>
</evidence>
<dbReference type="InterPro" id="IPR014030">
    <property type="entry name" value="Ketoacyl_synth_N"/>
</dbReference>
<dbReference type="PROSITE" id="PS50075">
    <property type="entry name" value="CARRIER"/>
    <property type="match status" value="1"/>
</dbReference>
<keyword evidence="5" id="KW-0521">NADP</keyword>
<keyword evidence="4" id="KW-0378">Hydrolase</keyword>
<dbReference type="Gene3D" id="6.20.240.10">
    <property type="match status" value="1"/>
</dbReference>
<dbReference type="EMBL" id="MCFD01000007">
    <property type="protein sequence ID" value="ORX69470.1"/>
    <property type="molecule type" value="Genomic_DNA"/>
</dbReference>
<dbReference type="PANTHER" id="PTHR10982">
    <property type="entry name" value="MALONYL COA-ACYL CARRIER PROTEIN TRANSACYLASE"/>
    <property type="match status" value="1"/>
</dbReference>
<dbReference type="SUPFAM" id="SSF51735">
    <property type="entry name" value="NAD(P)-binding Rossmann-fold domains"/>
    <property type="match status" value="1"/>
</dbReference>
<dbReference type="Pfam" id="PF16073">
    <property type="entry name" value="SAT"/>
    <property type="match status" value="1"/>
</dbReference>
<dbReference type="PROSITE" id="PS52004">
    <property type="entry name" value="KS3_2"/>
    <property type="match status" value="1"/>
</dbReference>
<dbReference type="Pfam" id="PF18325">
    <property type="entry name" value="Fas_alpha_ACP"/>
    <property type="match status" value="1"/>
</dbReference>
<dbReference type="GO" id="GO:0005835">
    <property type="term" value="C:fatty acid synthase complex"/>
    <property type="evidence" value="ECO:0007669"/>
    <property type="project" value="InterPro"/>
</dbReference>
<dbReference type="InterPro" id="IPR029069">
    <property type="entry name" value="HotDog_dom_sf"/>
</dbReference>
<dbReference type="Gene3D" id="1.20.1050.120">
    <property type="match status" value="1"/>
</dbReference>
<accession>A0A1Y1W7F7</accession>
<dbReference type="Gene3D" id="3.30.1120.100">
    <property type="match status" value="1"/>
</dbReference>
<dbReference type="GO" id="GO:0004312">
    <property type="term" value="F:fatty acid synthase activity"/>
    <property type="evidence" value="ECO:0007669"/>
    <property type="project" value="InterPro"/>
</dbReference>
<dbReference type="InterPro" id="IPR047224">
    <property type="entry name" value="FAS_alpha_su_C"/>
</dbReference>
<dbReference type="STRING" id="61395.A0A1Y1W7F7"/>
<dbReference type="InterPro" id="IPR040899">
    <property type="entry name" value="Fas_alpha_ACP"/>
</dbReference>
<evidence type="ECO:0000256" key="1">
    <source>
        <dbReference type="ARBA" id="ARBA00022450"/>
    </source>
</evidence>
<dbReference type="Gene3D" id="6.10.140.1410">
    <property type="match status" value="1"/>
</dbReference>
<name>A0A1Y1W7F7_9FUNG</name>
<dbReference type="InterPro" id="IPR013565">
    <property type="entry name" value="Fas1/AflB-like_central"/>
</dbReference>
<keyword evidence="1" id="KW-0596">Phosphopantetheine</keyword>
<dbReference type="SMART" id="SM00825">
    <property type="entry name" value="PKS_KS"/>
    <property type="match status" value="1"/>
</dbReference>
<dbReference type="Pfam" id="PF02801">
    <property type="entry name" value="Ketoacyl-synt_C"/>
    <property type="match status" value="1"/>
</dbReference>
<dbReference type="GO" id="GO:0008897">
    <property type="term" value="F:holo-[acyl-carrier-protein] synthase activity"/>
    <property type="evidence" value="ECO:0007669"/>
    <property type="project" value="InterPro"/>
</dbReference>
<dbReference type="InterPro" id="IPR014043">
    <property type="entry name" value="Acyl_transferase_dom"/>
</dbReference>
<dbReference type="Pfam" id="PF00698">
    <property type="entry name" value="Acyl_transf_1"/>
    <property type="match status" value="1"/>
</dbReference>
<dbReference type="Pfam" id="PF00109">
    <property type="entry name" value="ketoacyl-synt"/>
    <property type="match status" value="1"/>
</dbReference>
<dbReference type="SUPFAM" id="SSF54637">
    <property type="entry name" value="Thioesterase/thiol ester dehydrase-isomerase"/>
    <property type="match status" value="2"/>
</dbReference>
<dbReference type="Gene3D" id="6.10.60.10">
    <property type="match status" value="1"/>
</dbReference>
<organism evidence="9 10">
    <name type="scientific">Linderina pennispora</name>
    <dbReference type="NCBI Taxonomy" id="61395"/>
    <lineage>
        <taxon>Eukaryota</taxon>
        <taxon>Fungi</taxon>
        <taxon>Fungi incertae sedis</taxon>
        <taxon>Zoopagomycota</taxon>
        <taxon>Kickxellomycotina</taxon>
        <taxon>Kickxellomycetes</taxon>
        <taxon>Kickxellales</taxon>
        <taxon>Kickxellaceae</taxon>
        <taxon>Linderina</taxon>
    </lineage>
</organism>
<dbReference type="Pfam" id="PF17951">
    <property type="entry name" value="FAS_meander"/>
    <property type="match status" value="1"/>
</dbReference>
<dbReference type="GeneID" id="63807724"/>
<dbReference type="CDD" id="cd03447">
    <property type="entry name" value="FAS_MaoC"/>
    <property type="match status" value="1"/>
</dbReference>
<dbReference type="InterPro" id="IPR050830">
    <property type="entry name" value="Fungal_FAS"/>
</dbReference>
<reference evidence="9 10" key="1">
    <citation type="submission" date="2016-07" db="EMBL/GenBank/DDBJ databases">
        <title>Pervasive Adenine N6-methylation of Active Genes in Fungi.</title>
        <authorList>
            <consortium name="DOE Joint Genome Institute"/>
            <person name="Mondo S.J."/>
            <person name="Dannebaum R.O."/>
            <person name="Kuo R.C."/>
            <person name="Labutti K."/>
            <person name="Haridas S."/>
            <person name="Kuo A."/>
            <person name="Salamov A."/>
            <person name="Ahrendt S.R."/>
            <person name="Lipzen A."/>
            <person name="Sullivan W."/>
            <person name="Andreopoulos W.B."/>
            <person name="Clum A."/>
            <person name="Lindquist E."/>
            <person name="Daum C."/>
            <person name="Ramamoorthy G.K."/>
            <person name="Gryganskyi A."/>
            <person name="Culley D."/>
            <person name="Magnuson J.K."/>
            <person name="James T.Y."/>
            <person name="O'Malley M.A."/>
            <person name="Stajich J.E."/>
            <person name="Spatafora J.W."/>
            <person name="Visel A."/>
            <person name="Grigoriev I.V."/>
        </authorList>
    </citation>
    <scope>NUCLEOTIDE SEQUENCE [LARGE SCALE GENOMIC DNA]</scope>
    <source>
        <strain evidence="9 10">ATCC 12442</strain>
    </source>
</reference>
<dbReference type="InterPro" id="IPR020841">
    <property type="entry name" value="PKS_Beta-ketoAc_synthase_dom"/>
</dbReference>
<dbReference type="FunFam" id="1.20.930.70:FF:000001">
    <property type="entry name" value="Fatty acid synthase beta subunit dehydratase"/>
    <property type="match status" value="1"/>
</dbReference>
<dbReference type="CDD" id="cd08950">
    <property type="entry name" value="KR_fFAS_SDR_c_like"/>
    <property type="match status" value="1"/>
</dbReference>